<name>A0A151Y5G8_9GAMM</name>
<proteinExistence type="predicted"/>
<dbReference type="AlphaFoldDB" id="A0A151Y5G8"/>
<organism evidence="1 2">
    <name type="scientific">Acinetobacter pragensis</name>
    <dbReference type="NCBI Taxonomy" id="1806892"/>
    <lineage>
        <taxon>Bacteria</taxon>
        <taxon>Pseudomonadati</taxon>
        <taxon>Pseudomonadota</taxon>
        <taxon>Gammaproteobacteria</taxon>
        <taxon>Moraxellales</taxon>
        <taxon>Moraxellaceae</taxon>
        <taxon>Acinetobacter</taxon>
    </lineage>
</organism>
<accession>A0A151Y5G8</accession>
<reference evidence="1 2" key="1">
    <citation type="submission" date="2016-03" db="EMBL/GenBank/DDBJ databases">
        <title>Acinetobacter genomospecies 28 strain ANC 4149.</title>
        <authorList>
            <person name="Radolfova-Krizova L."/>
            <person name="Nemec A."/>
        </authorList>
    </citation>
    <scope>NUCLEOTIDE SEQUENCE [LARGE SCALE GENOMIC DNA]</scope>
    <source>
        <strain evidence="1 2">ANC 4149</strain>
    </source>
</reference>
<evidence type="ECO:0000313" key="1">
    <source>
        <dbReference type="EMBL" id="KYQ73207.1"/>
    </source>
</evidence>
<dbReference type="RefSeq" id="WP_067666520.1">
    <property type="nucleotide sequence ID" value="NZ_CBCSIK010000008.1"/>
</dbReference>
<comment type="caution">
    <text evidence="1">The sequence shown here is derived from an EMBL/GenBank/DDBJ whole genome shotgun (WGS) entry which is preliminary data.</text>
</comment>
<protein>
    <submittedName>
        <fullName evidence="1">Uncharacterized protein</fullName>
    </submittedName>
</protein>
<gene>
    <name evidence="1" type="ORF">AZH43_07205</name>
</gene>
<dbReference type="EMBL" id="LUAW01000011">
    <property type="protein sequence ID" value="KYQ73207.1"/>
    <property type="molecule type" value="Genomic_DNA"/>
</dbReference>
<dbReference type="Proteomes" id="UP000076276">
    <property type="component" value="Unassembled WGS sequence"/>
</dbReference>
<keyword evidence="2" id="KW-1185">Reference proteome</keyword>
<dbReference type="STRING" id="1806892.AZH43_07205"/>
<sequence length="221" mass="26606">MSKLSFYTASFPSNFNQLADYFENKSARINESISISRKRLQYIELKYSLNQVIIEEYYDTNNIKKSLERLSTKEVIFRIYNRTTFNFVIINQPRSISNLKNFLSKLFHFDFFLSKEDLNLLNLLDYWRDKIDYISKVEFRDGLYPNNIFSKNIFYTQNKDINSLEAYTSLLKTNHYSIYKIDLYFKQYFNIKFIVTKESNFSFIGLDEDDVINFIFDNLPI</sequence>
<evidence type="ECO:0000313" key="2">
    <source>
        <dbReference type="Proteomes" id="UP000076276"/>
    </source>
</evidence>